<keyword evidence="2" id="KW-1185">Reference proteome</keyword>
<protein>
    <submittedName>
        <fullName evidence="1">Transcriptional regulator</fullName>
    </submittedName>
</protein>
<evidence type="ECO:0000313" key="1">
    <source>
        <dbReference type="EMBL" id="MBP1968677.1"/>
    </source>
</evidence>
<dbReference type="RefSeq" id="WP_209461903.1">
    <property type="nucleotide sequence ID" value="NZ_CP110224.1"/>
</dbReference>
<dbReference type="EMBL" id="JAGGKX010000003">
    <property type="protein sequence ID" value="MBP1968677.1"/>
    <property type="molecule type" value="Genomic_DNA"/>
</dbReference>
<name>A0ABS4ICK7_9BACI</name>
<organism evidence="1 2">
    <name type="scientific">Virgibacillus natechei</name>
    <dbReference type="NCBI Taxonomy" id="1216297"/>
    <lineage>
        <taxon>Bacteria</taxon>
        <taxon>Bacillati</taxon>
        <taxon>Bacillota</taxon>
        <taxon>Bacilli</taxon>
        <taxon>Bacillales</taxon>
        <taxon>Bacillaceae</taxon>
        <taxon>Virgibacillus</taxon>
    </lineage>
</organism>
<sequence>MLAMPEVNHIKNLRNNKSLSINEIVKRTGFAWKTVKKYADEDQLPEEKTPFKKGMMHEEKWGEIVSDWLMEDQALKKKLRRNNKNIFKQLQ</sequence>
<gene>
    <name evidence="1" type="ORF">J2Z83_000771</name>
</gene>
<accession>A0ABS4ICK7</accession>
<dbReference type="Proteomes" id="UP001519345">
    <property type="component" value="Unassembled WGS sequence"/>
</dbReference>
<reference evidence="1 2" key="1">
    <citation type="submission" date="2021-03" db="EMBL/GenBank/DDBJ databases">
        <title>Genomic Encyclopedia of Type Strains, Phase IV (KMG-IV): sequencing the most valuable type-strain genomes for metagenomic binning, comparative biology and taxonomic classification.</title>
        <authorList>
            <person name="Goeker M."/>
        </authorList>
    </citation>
    <scope>NUCLEOTIDE SEQUENCE [LARGE SCALE GENOMIC DNA]</scope>
    <source>
        <strain evidence="1 2">DSM 25609</strain>
    </source>
</reference>
<proteinExistence type="predicted"/>
<evidence type="ECO:0000313" key="2">
    <source>
        <dbReference type="Proteomes" id="UP001519345"/>
    </source>
</evidence>
<comment type="caution">
    <text evidence="1">The sequence shown here is derived from an EMBL/GenBank/DDBJ whole genome shotgun (WGS) entry which is preliminary data.</text>
</comment>